<feature type="domain" description="AB hydrolase-1" evidence="1">
    <location>
        <begin position="64"/>
        <end position="302"/>
    </location>
</feature>
<organism evidence="2 3">
    <name type="scientific">Pseudoduganella namucuonensis</name>
    <dbReference type="NCBI Taxonomy" id="1035707"/>
    <lineage>
        <taxon>Bacteria</taxon>
        <taxon>Pseudomonadati</taxon>
        <taxon>Pseudomonadota</taxon>
        <taxon>Betaproteobacteria</taxon>
        <taxon>Burkholderiales</taxon>
        <taxon>Oxalobacteraceae</taxon>
        <taxon>Telluria group</taxon>
        <taxon>Pseudoduganella</taxon>
    </lineage>
</organism>
<dbReference type="InterPro" id="IPR000639">
    <property type="entry name" value="Epox_hydrolase-like"/>
</dbReference>
<evidence type="ECO:0000313" key="2">
    <source>
        <dbReference type="EMBL" id="SFV14475.1"/>
    </source>
</evidence>
<dbReference type="PANTHER" id="PTHR43689">
    <property type="entry name" value="HYDROLASE"/>
    <property type="match status" value="1"/>
</dbReference>
<keyword evidence="3" id="KW-1185">Reference proteome</keyword>
<dbReference type="OrthoDB" id="5853561at2"/>
<dbReference type="Gene3D" id="3.40.50.1820">
    <property type="entry name" value="alpha/beta hydrolase"/>
    <property type="match status" value="1"/>
</dbReference>
<dbReference type="RefSeq" id="WP_093559899.1">
    <property type="nucleotide sequence ID" value="NZ_FPBO01000042.1"/>
</dbReference>
<dbReference type="Pfam" id="PF00561">
    <property type="entry name" value="Abhydrolase_1"/>
    <property type="match status" value="1"/>
</dbReference>
<dbReference type="AlphaFoldDB" id="A0A1I7LXY2"/>
<dbReference type="InterPro" id="IPR000073">
    <property type="entry name" value="AB_hydrolase_1"/>
</dbReference>
<dbReference type="SUPFAM" id="SSF53474">
    <property type="entry name" value="alpha/beta-Hydrolases"/>
    <property type="match status" value="1"/>
</dbReference>
<evidence type="ECO:0000259" key="1">
    <source>
        <dbReference type="Pfam" id="PF00561"/>
    </source>
</evidence>
<dbReference type="Proteomes" id="UP000199391">
    <property type="component" value="Unassembled WGS sequence"/>
</dbReference>
<reference evidence="3" key="1">
    <citation type="submission" date="2016-10" db="EMBL/GenBank/DDBJ databases">
        <authorList>
            <person name="Varghese N."/>
            <person name="Submissions S."/>
        </authorList>
    </citation>
    <scope>NUCLEOTIDE SEQUENCE [LARGE SCALE GENOMIC DNA]</scope>
    <source>
        <strain evidence="3">CGMCC 1.11014</strain>
    </source>
</reference>
<evidence type="ECO:0000313" key="3">
    <source>
        <dbReference type="Proteomes" id="UP000199391"/>
    </source>
</evidence>
<accession>A0A1I7LXY2</accession>
<dbReference type="InterPro" id="IPR029058">
    <property type="entry name" value="AB_hydrolase_fold"/>
</dbReference>
<dbReference type="PANTHER" id="PTHR43689:SF8">
    <property type="entry name" value="ALPHA_BETA-HYDROLASES SUPERFAMILY PROTEIN"/>
    <property type="match status" value="1"/>
</dbReference>
<sequence>MSKISRMSGTTKIKYALGAVSVLAASWLVVRSQTRQVEQDHPPRGDFVTVDGVRLHYLSQGEGPVVVLLHGNGVTAEDFRNAGLLDRLAHDHRVIAFDRPGFGYSERPRSTVWTPAAQAKLLAGALAQLGVDRAVILAHSWAAMVALQMARSHPRLVAGLVLASGYYYPSARLDWLTATPAIPILGDLLRYTLSPLVGRLMWPFVIRRSFHPQKVPDSFRLHPKWMSLRPDQLRAEAAETAMMIPSAAMLKRHYPELRMPVEIIAGEDDKISAAGHNSSRLHEDIAHSELTILPGAGHMIQHISQQGLAQAVERVVRKATAEVDGVSVHPAAHAAAAGSAPGTSPSSAV</sequence>
<gene>
    <name evidence="2" type="ORF">SAMN05216552_104235</name>
</gene>
<proteinExistence type="predicted"/>
<dbReference type="EMBL" id="FPBO01000042">
    <property type="protein sequence ID" value="SFV14475.1"/>
    <property type="molecule type" value="Genomic_DNA"/>
</dbReference>
<dbReference type="PRINTS" id="PR00111">
    <property type="entry name" value="ABHYDROLASE"/>
</dbReference>
<name>A0A1I7LXY2_9BURK</name>
<dbReference type="STRING" id="1035707.SAMN05216552_104235"/>
<protein>
    <submittedName>
        <fullName evidence="2">Pimeloyl-ACP methyl ester carboxylesterase</fullName>
    </submittedName>
</protein>
<dbReference type="GO" id="GO:0003824">
    <property type="term" value="F:catalytic activity"/>
    <property type="evidence" value="ECO:0007669"/>
    <property type="project" value="InterPro"/>
</dbReference>
<dbReference type="PRINTS" id="PR00412">
    <property type="entry name" value="EPOXHYDRLASE"/>
</dbReference>